<gene>
    <name evidence="1" type="ORF">CBM2589_B230094</name>
</gene>
<proteinExistence type="predicted"/>
<dbReference type="EMBL" id="OFSP01000016">
    <property type="protein sequence ID" value="SOY50695.1"/>
    <property type="molecule type" value="Genomic_DNA"/>
</dbReference>
<protein>
    <submittedName>
        <fullName evidence="1">Uncharacterized protein</fullName>
    </submittedName>
</protein>
<organism evidence="1 2">
    <name type="scientific">Cupriavidus taiwanensis</name>
    <dbReference type="NCBI Taxonomy" id="164546"/>
    <lineage>
        <taxon>Bacteria</taxon>
        <taxon>Pseudomonadati</taxon>
        <taxon>Pseudomonadota</taxon>
        <taxon>Betaproteobacteria</taxon>
        <taxon>Burkholderiales</taxon>
        <taxon>Burkholderiaceae</taxon>
        <taxon>Cupriavidus</taxon>
    </lineage>
</organism>
<evidence type="ECO:0000313" key="1">
    <source>
        <dbReference type="EMBL" id="SOY50695.1"/>
    </source>
</evidence>
<dbReference type="Proteomes" id="UP000256297">
    <property type="component" value="Chromosome CBM2589_b"/>
</dbReference>
<dbReference type="AlphaFoldDB" id="A0A976A105"/>
<comment type="caution">
    <text evidence="1">The sequence shown here is derived from an EMBL/GenBank/DDBJ whole genome shotgun (WGS) entry which is preliminary data.</text>
</comment>
<reference evidence="1 2" key="1">
    <citation type="submission" date="2018-01" db="EMBL/GenBank/DDBJ databases">
        <authorList>
            <person name="Clerissi C."/>
        </authorList>
    </citation>
    <scope>NUCLEOTIDE SEQUENCE [LARGE SCALE GENOMIC DNA]</scope>
    <source>
        <strain evidence="1">Cupriavidus taiwanensis STM 3521</strain>
    </source>
</reference>
<accession>A0A976A105</accession>
<evidence type="ECO:0000313" key="2">
    <source>
        <dbReference type="Proteomes" id="UP000256297"/>
    </source>
</evidence>
<name>A0A976A105_9BURK</name>
<sequence>MNLAFNQVLLNLRFVCTLVPLSHAIEQSFCKLRGYREHIQSQKLLWKRNCVRRDSQCLTFDPLFLTAMQQPRAGAWSVLNRL</sequence>